<sequence length="172" mass="18489">MVTGLRCWGRTIVAVDGWNHLVATATPAAAAAAAPSTSSLSFPVPAVDGEDDDEDVDEVNGFDALSEYDAGVTEIDEEDEKALAAFMSKETSSKRSLGDIILQKIREKDATISTWVIDADYHRPVGVVFFNHLEADFAMKSGGYVMQMTIQVIANCDTGGRRGGGPRRHRPA</sequence>
<dbReference type="GO" id="GO:0006226">
    <property type="term" value="P:dUMP biosynthetic process"/>
    <property type="evidence" value="ECO:0007669"/>
    <property type="project" value="InterPro"/>
</dbReference>
<dbReference type="GO" id="GO:0000287">
    <property type="term" value="F:magnesium ion binding"/>
    <property type="evidence" value="ECO:0007669"/>
    <property type="project" value="InterPro"/>
</dbReference>
<dbReference type="Gene3D" id="2.70.40.10">
    <property type="match status" value="1"/>
</dbReference>
<dbReference type="SUPFAM" id="SSF51283">
    <property type="entry name" value="dUTPase-like"/>
    <property type="match status" value="1"/>
</dbReference>
<dbReference type="AlphaFoldDB" id="M8CQ79"/>
<dbReference type="GO" id="GO:0004170">
    <property type="term" value="F:dUTP diphosphatase activity"/>
    <property type="evidence" value="ECO:0007669"/>
    <property type="project" value="InterPro"/>
</dbReference>
<dbReference type="GO" id="GO:0046081">
    <property type="term" value="P:dUTP catabolic process"/>
    <property type="evidence" value="ECO:0007669"/>
    <property type="project" value="InterPro"/>
</dbReference>
<dbReference type="PANTHER" id="PTHR11241">
    <property type="entry name" value="DEOXYURIDINE 5'-TRIPHOSPHATE NUCLEOTIDOHYDROLASE"/>
    <property type="match status" value="1"/>
</dbReference>
<proteinExistence type="predicted"/>
<reference evidence="1" key="1">
    <citation type="submission" date="2015-06" db="UniProtKB">
        <authorList>
            <consortium name="EnsemblPlants"/>
        </authorList>
    </citation>
    <scope>IDENTIFICATION</scope>
</reference>
<name>M8CQ79_AEGTA</name>
<dbReference type="EnsemblPlants" id="EMT25756">
    <property type="protein sequence ID" value="EMT25756"/>
    <property type="gene ID" value="F775_25288"/>
</dbReference>
<organism evidence="1">
    <name type="scientific">Aegilops tauschii</name>
    <name type="common">Tausch's goatgrass</name>
    <name type="synonym">Aegilops squarrosa</name>
    <dbReference type="NCBI Taxonomy" id="37682"/>
    <lineage>
        <taxon>Eukaryota</taxon>
        <taxon>Viridiplantae</taxon>
        <taxon>Streptophyta</taxon>
        <taxon>Embryophyta</taxon>
        <taxon>Tracheophyta</taxon>
        <taxon>Spermatophyta</taxon>
        <taxon>Magnoliopsida</taxon>
        <taxon>Liliopsida</taxon>
        <taxon>Poales</taxon>
        <taxon>Poaceae</taxon>
        <taxon>BOP clade</taxon>
        <taxon>Pooideae</taxon>
        <taxon>Triticodae</taxon>
        <taxon>Triticeae</taxon>
        <taxon>Triticinae</taxon>
        <taxon>Aegilops</taxon>
    </lineage>
</organism>
<accession>M8CQ79</accession>
<evidence type="ECO:0000313" key="1">
    <source>
        <dbReference type="EnsemblPlants" id="EMT25756"/>
    </source>
</evidence>
<protein>
    <submittedName>
        <fullName evidence="1">Uncharacterized protein</fullName>
    </submittedName>
</protein>
<dbReference type="InterPro" id="IPR008181">
    <property type="entry name" value="dUTPase"/>
</dbReference>
<dbReference type="PANTHER" id="PTHR11241:SF0">
    <property type="entry name" value="DEOXYURIDINE 5'-TRIPHOSPHATE NUCLEOTIDOHYDROLASE"/>
    <property type="match status" value="1"/>
</dbReference>
<dbReference type="InterPro" id="IPR036157">
    <property type="entry name" value="dUTPase-like_sf"/>
</dbReference>